<organism evidence="1 2">
    <name type="scientific">Marine Group III euryarchaeote</name>
    <dbReference type="NCBI Taxonomy" id="2173149"/>
    <lineage>
        <taxon>Archaea</taxon>
        <taxon>Methanobacteriati</taxon>
        <taxon>Thermoplasmatota</taxon>
        <taxon>Thermoplasmata</taxon>
        <taxon>Candidatus Thermoprofundales</taxon>
    </lineage>
</organism>
<reference evidence="2" key="1">
    <citation type="journal article" date="2019" name="bioRxiv">
        <title>Genome diversification in globally distributed novel marine Proteobacteria is linked to environmental adaptation.</title>
        <authorList>
            <person name="Zhou Z."/>
            <person name="Tran P.Q."/>
            <person name="Kieft K."/>
            <person name="Anantharaman K."/>
        </authorList>
    </citation>
    <scope>NUCLEOTIDE SEQUENCE [LARGE SCALE GENOMIC DNA]</scope>
</reference>
<dbReference type="Proteomes" id="UP000589132">
    <property type="component" value="Unassembled WGS sequence"/>
</dbReference>
<accession>A0A7J4CZX6</accession>
<protein>
    <submittedName>
        <fullName evidence="1">Uncharacterized protein</fullName>
    </submittedName>
</protein>
<evidence type="ECO:0000313" key="1">
    <source>
        <dbReference type="EMBL" id="HIA97962.1"/>
    </source>
</evidence>
<proteinExistence type="predicted"/>
<comment type="caution">
    <text evidence="1">The sequence shown here is derived from an EMBL/GenBank/DDBJ whole genome shotgun (WGS) entry which is preliminary data.</text>
</comment>
<gene>
    <name evidence="1" type="ORF">EYO15_02130</name>
</gene>
<name>A0A7J4CZX6_9ARCH</name>
<feature type="non-terminal residue" evidence="1">
    <location>
        <position position="60"/>
    </location>
</feature>
<sequence>MQNHSMASKIIAFLMVLPAISGCVEDSVEEPLELNFSVDFLVGGEFQAIRIVSSDRMSVL</sequence>
<dbReference type="AlphaFoldDB" id="A0A7J4CZX6"/>
<evidence type="ECO:0000313" key="2">
    <source>
        <dbReference type="Proteomes" id="UP000589132"/>
    </source>
</evidence>
<dbReference type="EMBL" id="DTTC01000122">
    <property type="protein sequence ID" value="HIA97962.1"/>
    <property type="molecule type" value="Genomic_DNA"/>
</dbReference>